<keyword evidence="5" id="KW-0346">Stress response</keyword>
<feature type="domain" description="HSF-type DNA-binding" evidence="11">
    <location>
        <begin position="57"/>
        <end position="81"/>
    </location>
</feature>
<evidence type="ECO:0000256" key="7">
    <source>
        <dbReference type="ARBA" id="ARBA00023163"/>
    </source>
</evidence>
<dbReference type="EMBL" id="JAGGNH010000005">
    <property type="protein sequence ID" value="KAJ0971884.1"/>
    <property type="molecule type" value="Genomic_DNA"/>
</dbReference>
<evidence type="ECO:0000256" key="9">
    <source>
        <dbReference type="RuleBase" id="RU004020"/>
    </source>
</evidence>
<dbReference type="PANTHER" id="PTHR10015">
    <property type="entry name" value="HEAT SHOCK TRANSCRIPTION FACTOR"/>
    <property type="match status" value="1"/>
</dbReference>
<comment type="subcellular location">
    <subcellularLocation>
        <location evidence="1">Nucleus</location>
    </subcellularLocation>
</comment>
<dbReference type="GO" id="GO:0034605">
    <property type="term" value="P:cellular response to heat"/>
    <property type="evidence" value="ECO:0007669"/>
    <property type="project" value="TreeGrafter"/>
</dbReference>
<keyword evidence="13" id="KW-1185">Reference proteome</keyword>
<evidence type="ECO:0000256" key="1">
    <source>
        <dbReference type="ARBA" id="ARBA00004123"/>
    </source>
</evidence>
<dbReference type="SMART" id="SM00415">
    <property type="entry name" value="HSF"/>
    <property type="match status" value="1"/>
</dbReference>
<keyword evidence="3" id="KW-0597">Phosphoprotein</keyword>
<name>A0A9D5HCV7_9LILI</name>
<dbReference type="AlphaFoldDB" id="A0A9D5HCV7"/>
<evidence type="ECO:0000256" key="3">
    <source>
        <dbReference type="ARBA" id="ARBA00022553"/>
    </source>
</evidence>
<keyword evidence="6" id="KW-0238">DNA-binding</keyword>
<organism evidence="12 13">
    <name type="scientific">Dioscorea zingiberensis</name>
    <dbReference type="NCBI Taxonomy" id="325984"/>
    <lineage>
        <taxon>Eukaryota</taxon>
        <taxon>Viridiplantae</taxon>
        <taxon>Streptophyta</taxon>
        <taxon>Embryophyta</taxon>
        <taxon>Tracheophyta</taxon>
        <taxon>Spermatophyta</taxon>
        <taxon>Magnoliopsida</taxon>
        <taxon>Liliopsida</taxon>
        <taxon>Dioscoreales</taxon>
        <taxon>Dioscoreaceae</taxon>
        <taxon>Dioscorea</taxon>
    </lineage>
</organism>
<comment type="subunit">
    <text evidence="2">Homotrimer.</text>
</comment>
<evidence type="ECO:0000313" key="13">
    <source>
        <dbReference type="Proteomes" id="UP001085076"/>
    </source>
</evidence>
<dbReference type="InterPro" id="IPR000232">
    <property type="entry name" value="HSF_DNA-bd"/>
</dbReference>
<keyword evidence="4" id="KW-0805">Transcription regulation</keyword>
<evidence type="ECO:0000256" key="10">
    <source>
        <dbReference type="SAM" id="MobiDB-lite"/>
    </source>
</evidence>
<dbReference type="Gene3D" id="1.10.10.10">
    <property type="entry name" value="Winged helix-like DNA-binding domain superfamily/Winged helix DNA-binding domain"/>
    <property type="match status" value="1"/>
</dbReference>
<proteinExistence type="inferred from homology"/>
<evidence type="ECO:0000313" key="12">
    <source>
        <dbReference type="EMBL" id="KAJ0971884.1"/>
    </source>
</evidence>
<dbReference type="InterPro" id="IPR036388">
    <property type="entry name" value="WH-like_DNA-bd_sf"/>
</dbReference>
<dbReference type="GO" id="GO:0005634">
    <property type="term" value="C:nucleus"/>
    <property type="evidence" value="ECO:0007669"/>
    <property type="project" value="UniProtKB-SubCell"/>
</dbReference>
<reference evidence="12" key="1">
    <citation type="submission" date="2021-03" db="EMBL/GenBank/DDBJ databases">
        <authorList>
            <person name="Li Z."/>
            <person name="Yang C."/>
        </authorList>
    </citation>
    <scope>NUCLEOTIDE SEQUENCE</scope>
    <source>
        <strain evidence="12">Dzin_1.0</strain>
        <tissue evidence="12">Leaf</tissue>
    </source>
</reference>
<evidence type="ECO:0000256" key="8">
    <source>
        <dbReference type="ARBA" id="ARBA00023242"/>
    </source>
</evidence>
<protein>
    <recommendedName>
        <fullName evidence="11">HSF-type DNA-binding domain-containing protein</fullName>
    </recommendedName>
</protein>
<feature type="region of interest" description="Disordered" evidence="10">
    <location>
        <begin position="418"/>
        <end position="463"/>
    </location>
</feature>
<evidence type="ECO:0000256" key="6">
    <source>
        <dbReference type="ARBA" id="ARBA00023125"/>
    </source>
</evidence>
<evidence type="ECO:0000256" key="2">
    <source>
        <dbReference type="ARBA" id="ARBA00011233"/>
    </source>
</evidence>
<evidence type="ECO:0000256" key="5">
    <source>
        <dbReference type="ARBA" id="ARBA00023016"/>
    </source>
</evidence>
<keyword evidence="7" id="KW-0804">Transcription</keyword>
<gene>
    <name evidence="12" type="ORF">J5N97_019843</name>
</gene>
<comment type="caution">
    <text evidence="12">The sequence shown here is derived from an EMBL/GenBank/DDBJ whole genome shotgun (WGS) entry which is preliminary data.</text>
</comment>
<dbReference type="Pfam" id="PF00447">
    <property type="entry name" value="HSF_DNA-bind"/>
    <property type="match status" value="1"/>
</dbReference>
<dbReference type="PROSITE" id="PS00434">
    <property type="entry name" value="HSF_DOMAIN"/>
    <property type="match status" value="1"/>
</dbReference>
<keyword evidence="8" id="KW-0539">Nucleus</keyword>
<evidence type="ECO:0000256" key="4">
    <source>
        <dbReference type="ARBA" id="ARBA00023015"/>
    </source>
</evidence>
<sequence length="463" mass="52259">MDSAAATGGAAAGGPAPFLIKTYDMIDESSTNDIVSWSSSRTSFVVWNPPEFSARLLPTFFKHNNFSSFIRQLNTYGFRKIHPERWEFANEGFVQGQKHLLKNIHRRKPIHSHSHPPDHERSALEEEIDRLSREKTALQADLCRFRQQQPGMKTQLDGLDQRLQDMEQRQEKMISFIQRGIRNPTFMETLVKMAVAGSMDFSAIHKKRRLPSLDCSQDVADNSFYDNHSTTSKNEIGHVFHRDFSDKLKLELSPAISDCNLVSACTHSSNEDQESPGQHEKQKLMVEGLPLVPETVELSDTGTSFCSRKSMLFSSTVEDGDGLMPCHLNLTLASCSMQVDANQFQSRTPILEEQSAGNASVLRMSNEERDEGFCRDIRKNQDNHGNSAQNQNINNQAPAAPAATGRVNDVFWEQFLTERPGSSEVEEANSSVQVNPSEEQHEERTPGNESMWRSRKDLEQLTL</sequence>
<accession>A0A9D5HCV7</accession>
<dbReference type="PANTHER" id="PTHR10015:SF461">
    <property type="entry name" value="HEAT STRESS TRANSCRIPTION FACTOR A-5"/>
    <property type="match status" value="1"/>
</dbReference>
<dbReference type="GO" id="GO:0003700">
    <property type="term" value="F:DNA-binding transcription factor activity"/>
    <property type="evidence" value="ECO:0007669"/>
    <property type="project" value="InterPro"/>
</dbReference>
<dbReference type="FunFam" id="1.10.10.10:FF:000057">
    <property type="entry name" value="Heat shock transcription factor 1"/>
    <property type="match status" value="1"/>
</dbReference>
<evidence type="ECO:0000259" key="11">
    <source>
        <dbReference type="PROSITE" id="PS00434"/>
    </source>
</evidence>
<dbReference type="PRINTS" id="PR00056">
    <property type="entry name" value="HSFDOMAIN"/>
</dbReference>
<dbReference type="Proteomes" id="UP001085076">
    <property type="component" value="Miscellaneous, Linkage group lg05"/>
</dbReference>
<dbReference type="GO" id="GO:0000978">
    <property type="term" value="F:RNA polymerase II cis-regulatory region sequence-specific DNA binding"/>
    <property type="evidence" value="ECO:0007669"/>
    <property type="project" value="TreeGrafter"/>
</dbReference>
<comment type="similarity">
    <text evidence="9">Belongs to the HSF family.</text>
</comment>
<reference evidence="12" key="2">
    <citation type="journal article" date="2022" name="Hortic Res">
        <title>The genome of Dioscorea zingiberensis sheds light on the biosynthesis, origin and evolution of the medicinally important diosgenin saponins.</title>
        <authorList>
            <person name="Li Y."/>
            <person name="Tan C."/>
            <person name="Li Z."/>
            <person name="Guo J."/>
            <person name="Li S."/>
            <person name="Chen X."/>
            <person name="Wang C."/>
            <person name="Dai X."/>
            <person name="Yang H."/>
            <person name="Song W."/>
            <person name="Hou L."/>
            <person name="Xu J."/>
            <person name="Tong Z."/>
            <person name="Xu A."/>
            <person name="Yuan X."/>
            <person name="Wang W."/>
            <person name="Yang Q."/>
            <person name="Chen L."/>
            <person name="Sun Z."/>
            <person name="Wang K."/>
            <person name="Pan B."/>
            <person name="Chen J."/>
            <person name="Bao Y."/>
            <person name="Liu F."/>
            <person name="Qi X."/>
            <person name="Gang D.R."/>
            <person name="Wen J."/>
            <person name="Li J."/>
        </authorList>
    </citation>
    <scope>NUCLEOTIDE SEQUENCE</scope>
    <source>
        <strain evidence="12">Dzin_1.0</strain>
    </source>
</reference>
<dbReference type="SUPFAM" id="SSF46785">
    <property type="entry name" value="Winged helix' DNA-binding domain"/>
    <property type="match status" value="1"/>
</dbReference>
<dbReference type="OrthoDB" id="60033at2759"/>
<dbReference type="GO" id="GO:0006357">
    <property type="term" value="P:regulation of transcription by RNA polymerase II"/>
    <property type="evidence" value="ECO:0007669"/>
    <property type="project" value="TreeGrafter"/>
</dbReference>
<feature type="compositionally biased region" description="Basic and acidic residues" evidence="10">
    <location>
        <begin position="438"/>
        <end position="463"/>
    </location>
</feature>
<feature type="compositionally biased region" description="Polar residues" evidence="10">
    <location>
        <begin position="428"/>
        <end position="437"/>
    </location>
</feature>
<dbReference type="InterPro" id="IPR036390">
    <property type="entry name" value="WH_DNA-bd_sf"/>
</dbReference>